<comment type="caution">
    <text evidence="1">The sequence shown here is derived from an EMBL/GenBank/DDBJ whole genome shotgun (WGS) entry which is preliminary data.</text>
</comment>
<keyword evidence="2" id="KW-1185">Reference proteome</keyword>
<dbReference type="OrthoDB" id="9808993at2"/>
<accession>A0A4R1PZP2</accession>
<gene>
    <name evidence="1" type="ORF">EV210_10398</name>
</gene>
<reference evidence="1 2" key="1">
    <citation type="submission" date="2019-03" db="EMBL/GenBank/DDBJ databases">
        <title>Genomic Encyclopedia of Type Strains, Phase IV (KMG-IV): sequencing the most valuable type-strain genomes for metagenomic binning, comparative biology and taxonomic classification.</title>
        <authorList>
            <person name="Goeker M."/>
        </authorList>
    </citation>
    <scope>NUCLEOTIDE SEQUENCE [LARGE SCALE GENOMIC DNA]</scope>
    <source>
        <strain evidence="1 2">DSM 15969</strain>
    </source>
</reference>
<sequence length="210" mass="23816">MLTERWNCFAAGFSGNTDTVRGIFAVIKDSYGAANRCYHTLEHVQHCLTELDRYTLAVTNRKAIEMALWLHDVIYVPEAGYNEELSSAAGFYYSLELSESHSFAAEVRRLIQVTAHGRGNDSPAGDAAVVQDIDLSIFGAEPHCFAKYENAIRQEYAHVPEEMYRKGRVRILQGFLARPQIFHTVFFRTRYEQQARRNLTGLINSLTGNC</sequence>
<protein>
    <submittedName>
        <fullName evidence="1">Putative metal-dependent HD superfamily phosphohydrolase</fullName>
    </submittedName>
</protein>
<name>A0A4R1PZP2_9FIRM</name>
<dbReference type="InterPro" id="IPR009218">
    <property type="entry name" value="HD_phosphohydro"/>
</dbReference>
<dbReference type="PANTHER" id="PTHR21174:SF0">
    <property type="entry name" value="HD PHOSPHOHYDROLASE FAMILY PROTEIN-RELATED"/>
    <property type="match status" value="1"/>
</dbReference>
<dbReference type="EMBL" id="SLUI01000003">
    <property type="protein sequence ID" value="TCL38626.1"/>
    <property type="molecule type" value="Genomic_DNA"/>
</dbReference>
<dbReference type="RefSeq" id="WP_132076681.1">
    <property type="nucleotide sequence ID" value="NZ_SLUI01000003.1"/>
</dbReference>
<evidence type="ECO:0000313" key="2">
    <source>
        <dbReference type="Proteomes" id="UP000295063"/>
    </source>
</evidence>
<dbReference type="GO" id="GO:0016787">
    <property type="term" value="F:hydrolase activity"/>
    <property type="evidence" value="ECO:0007669"/>
    <property type="project" value="UniProtKB-KW"/>
</dbReference>
<dbReference type="Proteomes" id="UP000295063">
    <property type="component" value="Unassembled WGS sequence"/>
</dbReference>
<dbReference type="SUPFAM" id="SSF109604">
    <property type="entry name" value="HD-domain/PDEase-like"/>
    <property type="match status" value="1"/>
</dbReference>
<dbReference type="PIRSF" id="PIRSF035170">
    <property type="entry name" value="HD_phosphohydro"/>
    <property type="match status" value="1"/>
</dbReference>
<proteinExistence type="predicted"/>
<evidence type="ECO:0000313" key="1">
    <source>
        <dbReference type="EMBL" id="TCL38626.1"/>
    </source>
</evidence>
<organism evidence="1 2">
    <name type="scientific">Anaerospora hongkongensis</name>
    <dbReference type="NCBI Taxonomy" id="244830"/>
    <lineage>
        <taxon>Bacteria</taxon>
        <taxon>Bacillati</taxon>
        <taxon>Bacillota</taxon>
        <taxon>Negativicutes</taxon>
        <taxon>Selenomonadales</taxon>
        <taxon>Sporomusaceae</taxon>
        <taxon>Anaerospora</taxon>
    </lineage>
</organism>
<dbReference type="AlphaFoldDB" id="A0A4R1PZP2"/>
<dbReference type="PANTHER" id="PTHR21174">
    <property type="match status" value="1"/>
</dbReference>
<keyword evidence="1" id="KW-0378">Hydrolase</keyword>